<evidence type="ECO:0000259" key="1">
    <source>
        <dbReference type="Pfam" id="PF12705"/>
    </source>
</evidence>
<gene>
    <name evidence="2" type="ORF">GCM10010992_03520</name>
</gene>
<dbReference type="Pfam" id="PF12705">
    <property type="entry name" value="PDDEXK_1"/>
    <property type="match status" value="1"/>
</dbReference>
<dbReference type="Gene3D" id="3.90.320.10">
    <property type="match status" value="1"/>
</dbReference>
<keyword evidence="3" id="KW-1185">Reference proteome</keyword>
<organism evidence="2 3">
    <name type="scientific">Cloacibacterium rupense</name>
    <dbReference type="NCBI Taxonomy" id="517423"/>
    <lineage>
        <taxon>Bacteria</taxon>
        <taxon>Pseudomonadati</taxon>
        <taxon>Bacteroidota</taxon>
        <taxon>Flavobacteriia</taxon>
        <taxon>Flavobacteriales</taxon>
        <taxon>Weeksellaceae</taxon>
    </lineage>
</organism>
<dbReference type="InterPro" id="IPR011604">
    <property type="entry name" value="PDDEXK-like_dom_sf"/>
</dbReference>
<dbReference type="EMBL" id="BMLV01000001">
    <property type="protein sequence ID" value="GGP01778.1"/>
    <property type="molecule type" value="Genomic_DNA"/>
</dbReference>
<protein>
    <recommendedName>
        <fullName evidence="1">PD-(D/E)XK endonuclease-like domain-containing protein</fullName>
    </recommendedName>
</protein>
<dbReference type="InterPro" id="IPR038726">
    <property type="entry name" value="PDDEXK_AddAB-type"/>
</dbReference>
<name>A0ABQ2NGB2_9FLAO</name>
<dbReference type="SUPFAM" id="SSF52980">
    <property type="entry name" value="Restriction endonuclease-like"/>
    <property type="match status" value="1"/>
</dbReference>
<proteinExistence type="predicted"/>
<dbReference type="Proteomes" id="UP000620064">
    <property type="component" value="Unassembled WGS sequence"/>
</dbReference>
<reference evidence="3" key="1">
    <citation type="journal article" date="2019" name="Int. J. Syst. Evol. Microbiol.">
        <title>The Global Catalogue of Microorganisms (GCM) 10K type strain sequencing project: providing services to taxonomists for standard genome sequencing and annotation.</title>
        <authorList>
            <consortium name="The Broad Institute Genomics Platform"/>
            <consortium name="The Broad Institute Genome Sequencing Center for Infectious Disease"/>
            <person name="Wu L."/>
            <person name="Ma J."/>
        </authorList>
    </citation>
    <scope>NUCLEOTIDE SEQUENCE [LARGE SCALE GENOMIC DNA]</scope>
    <source>
        <strain evidence="3">CGMCC 1.7656</strain>
    </source>
</reference>
<sequence>MRQKFLQKVIRETLEKSNDLSGFSFVIPGKRPVIFIKEILKEKNYNGILPEFFTIDEYLKIIADKQEIKGIALWLIAYQTYSEIYNDEDLSGFLKWFPTVQKDWDDMKKFHGNDKEILEWMLAEERIKNWGENLGDEDGARRKNLNFWRKMNVFLPKLEEKLNEQNLATAGMLHEIAEKNLEKFCKNSKNRVVFVGFNAFTPVEEKLVKTFLQWDKADVYFQGDEYYFKDERQEAGKFLREYKTWKEFNESRSFNWIENEFSEPKNIKVYEVSGNIAQTKVLPEILKEINSENQQADAINRVSTEETAVVLLDENLLPATLDSLSSTDKLNITMGFPLKNLAFSNAMKKLFNLQKQLEKNSSSYYYNDVLPILEELPKNQEDEKLLKNFVSALEERNMVYLSKKQLDELLGGISFYNLFKKQNSKDLLDTLIKFCKELKYREIDDVQYENISHFEKNFIILKNQLEPHHYDVKIETLEVLINQLINSETIDFVGEPLEGLQLMGLLETRLLNFKNVILLSANEGKLPLGNSQNTYLPFDVRKQFNLHTFLENDGIYAYHFYRFLQNAENIYLLYNALGSGVNTGEKTRFITQIEMESHHNIEHIIIENTSEPINQEPITIKKTTAVLEKLEEWKERVSASHLVSYLYNPIDFYLEKVLAAKESVEIEEELSQRNYGTLVHYALEYLYGKIIGKKLISSDLENLIQQIDEAINYSIEKLKHQPEFYQKGMNFVHKQIAKRVVESVLEYDLNLLKQGNSLEIIGLERKIEDIKFYLNEEKTDFVTFYGFIDRVDLLNGNLRIIDYKTAKAKDLRISVKEDRKETLFFNDKYKQALQLCIYQYCVENMSEFKEFDIETGIWSFAEVKNGVQNVEIKDGNLEDALQSIRNLILEILNPEIPFTEKIHEKWN</sequence>
<dbReference type="InterPro" id="IPR011335">
    <property type="entry name" value="Restrct_endonuc-II-like"/>
</dbReference>
<evidence type="ECO:0000313" key="3">
    <source>
        <dbReference type="Proteomes" id="UP000620064"/>
    </source>
</evidence>
<dbReference type="RefSeq" id="WP_188616358.1">
    <property type="nucleotide sequence ID" value="NZ_BMLV01000001.1"/>
</dbReference>
<dbReference type="SUPFAM" id="SSF52540">
    <property type="entry name" value="P-loop containing nucleoside triphosphate hydrolases"/>
    <property type="match status" value="1"/>
</dbReference>
<comment type="caution">
    <text evidence="2">The sequence shown here is derived from an EMBL/GenBank/DDBJ whole genome shotgun (WGS) entry which is preliminary data.</text>
</comment>
<accession>A0ABQ2NGB2</accession>
<feature type="domain" description="PD-(D/E)XK endonuclease-like" evidence="1">
    <location>
        <begin position="636"/>
        <end position="900"/>
    </location>
</feature>
<dbReference type="InterPro" id="IPR027417">
    <property type="entry name" value="P-loop_NTPase"/>
</dbReference>
<evidence type="ECO:0000313" key="2">
    <source>
        <dbReference type="EMBL" id="GGP01778.1"/>
    </source>
</evidence>